<sequence length="331" mass="35569">MIGAALLALRGTQRAGLAAMALVGVALQIKYSVVFEGLFLGLWLLADDWRARKSPGDLIGYGIALVALAMLPTALAAVAYAAIGQWDAFVYANFLSIFHRNPDPLGELARNLGQIVLVISPIVAIAILALHRSAMTRARRFVALWLAVSIAGVIVFRPWFDHYSLPVLLPACAAAAGLLGRDDWQRWRTPTLLLTAALAGQITLVIQRLERGEAREFAALSAAVGRGPGCLWVYSGSTMLYVSTARCAPSRYIVPSHLARTREAGATGIDQQGEIRRILATRPAVVVMRPPYGGERPEARAAVMAAMAADYALAAALPMGNETISVYKRLR</sequence>
<feature type="transmembrane region" description="Helical" evidence="1">
    <location>
        <begin position="58"/>
        <end position="83"/>
    </location>
</feature>
<keyword evidence="3" id="KW-1185">Reference proteome</keyword>
<evidence type="ECO:0000256" key="1">
    <source>
        <dbReference type="SAM" id="Phobius"/>
    </source>
</evidence>
<gene>
    <name evidence="2" type="ORF">WR25_03000</name>
</gene>
<dbReference type="EMBL" id="LIAE01005794">
    <property type="protein sequence ID" value="PAV93032.1"/>
    <property type="molecule type" value="Genomic_DNA"/>
</dbReference>
<keyword evidence="1" id="KW-0472">Membrane</keyword>
<evidence type="ECO:0000313" key="2">
    <source>
        <dbReference type="EMBL" id="PAV93032.1"/>
    </source>
</evidence>
<evidence type="ECO:0008006" key="4">
    <source>
        <dbReference type="Google" id="ProtNLM"/>
    </source>
</evidence>
<accession>A0A2A2M3M0</accession>
<comment type="caution">
    <text evidence="2">The sequence shown here is derived from an EMBL/GenBank/DDBJ whole genome shotgun (WGS) entry which is preliminary data.</text>
</comment>
<name>A0A2A2M3M0_9BILA</name>
<keyword evidence="1" id="KW-0812">Transmembrane</keyword>
<feature type="transmembrane region" description="Helical" evidence="1">
    <location>
        <begin position="142"/>
        <end position="160"/>
    </location>
</feature>
<dbReference type="Proteomes" id="UP000218231">
    <property type="component" value="Unassembled WGS sequence"/>
</dbReference>
<proteinExistence type="predicted"/>
<feature type="transmembrane region" description="Helical" evidence="1">
    <location>
        <begin position="24"/>
        <end position="46"/>
    </location>
</feature>
<feature type="transmembrane region" description="Helical" evidence="1">
    <location>
        <begin position="112"/>
        <end position="130"/>
    </location>
</feature>
<protein>
    <recommendedName>
        <fullName evidence="4">Glycosyltransferase RgtA/B/C/D-like domain-containing protein</fullName>
    </recommendedName>
</protein>
<dbReference type="AlphaFoldDB" id="A0A2A2M3M0"/>
<keyword evidence="1" id="KW-1133">Transmembrane helix</keyword>
<evidence type="ECO:0000313" key="3">
    <source>
        <dbReference type="Proteomes" id="UP000218231"/>
    </source>
</evidence>
<organism evidence="2 3">
    <name type="scientific">Diploscapter pachys</name>
    <dbReference type="NCBI Taxonomy" id="2018661"/>
    <lineage>
        <taxon>Eukaryota</taxon>
        <taxon>Metazoa</taxon>
        <taxon>Ecdysozoa</taxon>
        <taxon>Nematoda</taxon>
        <taxon>Chromadorea</taxon>
        <taxon>Rhabditida</taxon>
        <taxon>Rhabditina</taxon>
        <taxon>Rhabditomorpha</taxon>
        <taxon>Rhabditoidea</taxon>
        <taxon>Rhabditidae</taxon>
        <taxon>Diploscapter</taxon>
    </lineage>
</organism>
<reference evidence="2 3" key="1">
    <citation type="journal article" date="2017" name="Curr. Biol.">
        <title>Genome architecture and evolution of a unichromosomal asexual nematode.</title>
        <authorList>
            <person name="Fradin H."/>
            <person name="Zegar C."/>
            <person name="Gutwein M."/>
            <person name="Lucas J."/>
            <person name="Kovtun M."/>
            <person name="Corcoran D."/>
            <person name="Baugh L.R."/>
            <person name="Kiontke K."/>
            <person name="Gunsalus K."/>
            <person name="Fitch D.H."/>
            <person name="Piano F."/>
        </authorList>
    </citation>
    <scope>NUCLEOTIDE SEQUENCE [LARGE SCALE GENOMIC DNA]</scope>
    <source>
        <strain evidence="2">PF1309</strain>
    </source>
</reference>